<dbReference type="OrthoDB" id="10391580at2759"/>
<comment type="caution">
    <text evidence="1">The sequence shown here is derived from an EMBL/GenBank/DDBJ whole genome shotgun (WGS) entry which is preliminary data.</text>
</comment>
<evidence type="ECO:0000313" key="1">
    <source>
        <dbReference type="EMBL" id="RCH98331.1"/>
    </source>
</evidence>
<sequence>MYSRVARLASVIPAKKIAFTTAAVSAVYAYAQQCKNDVNYMTDIPNVTPEQEEAELYTQRELFQLFQQWQKDSKNEQQQAYEKTELLNDIREILEESLLHQFKENRKRYKKHEDIWKLLQLRGSS</sequence>
<name>A0A367K917_RHIAZ</name>
<dbReference type="AlphaFoldDB" id="A0A367K917"/>
<reference evidence="1 2" key="1">
    <citation type="journal article" date="2018" name="G3 (Bethesda)">
        <title>Phylogenetic and Phylogenomic Definition of Rhizopus Species.</title>
        <authorList>
            <person name="Gryganskyi A.P."/>
            <person name="Golan J."/>
            <person name="Dolatabadi S."/>
            <person name="Mondo S."/>
            <person name="Robb S."/>
            <person name="Idnurm A."/>
            <person name="Muszewska A."/>
            <person name="Steczkiewicz K."/>
            <person name="Masonjones S."/>
            <person name="Liao H.L."/>
            <person name="Gajdeczka M.T."/>
            <person name="Anike F."/>
            <person name="Vuek A."/>
            <person name="Anishchenko I.M."/>
            <person name="Voigt K."/>
            <person name="de Hoog G.S."/>
            <person name="Smith M.E."/>
            <person name="Heitman J."/>
            <person name="Vilgalys R."/>
            <person name="Stajich J.E."/>
        </authorList>
    </citation>
    <scope>NUCLEOTIDE SEQUENCE [LARGE SCALE GENOMIC DNA]</scope>
    <source>
        <strain evidence="1 2">CBS 357.93</strain>
    </source>
</reference>
<organism evidence="1 2">
    <name type="scientific">Rhizopus azygosporus</name>
    <name type="common">Rhizopus microsporus var. azygosporus</name>
    <dbReference type="NCBI Taxonomy" id="86630"/>
    <lineage>
        <taxon>Eukaryota</taxon>
        <taxon>Fungi</taxon>
        <taxon>Fungi incertae sedis</taxon>
        <taxon>Mucoromycota</taxon>
        <taxon>Mucoromycotina</taxon>
        <taxon>Mucoromycetes</taxon>
        <taxon>Mucorales</taxon>
        <taxon>Mucorineae</taxon>
        <taxon>Rhizopodaceae</taxon>
        <taxon>Rhizopus</taxon>
    </lineage>
</organism>
<protein>
    <submittedName>
        <fullName evidence="1">Uncharacterized protein</fullName>
    </submittedName>
</protein>
<gene>
    <name evidence="1" type="ORF">CU097_010714</name>
</gene>
<accession>A0A367K917</accession>
<evidence type="ECO:0000313" key="2">
    <source>
        <dbReference type="Proteomes" id="UP000252139"/>
    </source>
</evidence>
<dbReference type="Proteomes" id="UP000252139">
    <property type="component" value="Unassembled WGS sequence"/>
</dbReference>
<dbReference type="EMBL" id="PJQL01000205">
    <property type="protein sequence ID" value="RCH98331.1"/>
    <property type="molecule type" value="Genomic_DNA"/>
</dbReference>
<proteinExistence type="predicted"/>
<keyword evidence="2" id="KW-1185">Reference proteome</keyword>